<feature type="domain" description="Ubiquitin-like protease family profile" evidence="4">
    <location>
        <begin position="49"/>
        <end position="77"/>
    </location>
</feature>
<keyword evidence="3" id="KW-0378">Hydrolase</keyword>
<evidence type="ECO:0000259" key="4">
    <source>
        <dbReference type="Pfam" id="PF02902"/>
    </source>
</evidence>
<reference evidence="5" key="1">
    <citation type="submission" date="2014-09" db="EMBL/GenBank/DDBJ databases">
        <authorList>
            <person name="Magalhaes I.L.F."/>
            <person name="Oliveira U."/>
            <person name="Santos F.R."/>
            <person name="Vidigal T.H.D.A."/>
            <person name="Brescovit A.D."/>
            <person name="Santos A.J."/>
        </authorList>
    </citation>
    <scope>NUCLEOTIDE SEQUENCE</scope>
    <source>
        <tissue evidence="5">Shoot tissue taken approximately 20 cm above the soil surface</tissue>
    </source>
</reference>
<accession>A0A0A9EB37</accession>
<dbReference type="EMBL" id="GBRH01200629">
    <property type="protein sequence ID" value="JAD97266.1"/>
    <property type="molecule type" value="Transcribed_RNA"/>
</dbReference>
<keyword evidence="2" id="KW-0645">Protease</keyword>
<dbReference type="Pfam" id="PF02902">
    <property type="entry name" value="Peptidase_C48"/>
    <property type="match status" value="1"/>
</dbReference>
<sequence>MQKYLCHTMLTLYAGNTTVLHLPPLLLNLIIIQTTYNTLPTGLLANEQNNKHWYLAVVNARIRTVQVLDSLGPGKNNRTERCATVSYCNHPPLR</sequence>
<dbReference type="InterPro" id="IPR003653">
    <property type="entry name" value="Peptidase_C48_C"/>
</dbReference>
<dbReference type="SUPFAM" id="SSF54001">
    <property type="entry name" value="Cysteine proteinases"/>
    <property type="match status" value="1"/>
</dbReference>
<dbReference type="GO" id="GO:0008234">
    <property type="term" value="F:cysteine-type peptidase activity"/>
    <property type="evidence" value="ECO:0007669"/>
    <property type="project" value="InterPro"/>
</dbReference>
<protein>
    <recommendedName>
        <fullName evidence="4">Ubiquitin-like protease family profile domain-containing protein</fullName>
    </recommendedName>
</protein>
<dbReference type="AlphaFoldDB" id="A0A0A9EB37"/>
<dbReference type="GO" id="GO:0006508">
    <property type="term" value="P:proteolysis"/>
    <property type="evidence" value="ECO:0007669"/>
    <property type="project" value="UniProtKB-KW"/>
</dbReference>
<name>A0A0A9EB37_ARUDO</name>
<evidence type="ECO:0000256" key="1">
    <source>
        <dbReference type="ARBA" id="ARBA00005234"/>
    </source>
</evidence>
<comment type="similarity">
    <text evidence="1">Belongs to the peptidase C48 family.</text>
</comment>
<dbReference type="InterPro" id="IPR038765">
    <property type="entry name" value="Papain-like_cys_pep_sf"/>
</dbReference>
<evidence type="ECO:0000256" key="2">
    <source>
        <dbReference type="ARBA" id="ARBA00022670"/>
    </source>
</evidence>
<dbReference type="Gene3D" id="3.30.310.130">
    <property type="entry name" value="Ubiquitin-related"/>
    <property type="match status" value="1"/>
</dbReference>
<proteinExistence type="inferred from homology"/>
<evidence type="ECO:0000256" key="3">
    <source>
        <dbReference type="ARBA" id="ARBA00022801"/>
    </source>
</evidence>
<evidence type="ECO:0000313" key="5">
    <source>
        <dbReference type="EMBL" id="JAD97266.1"/>
    </source>
</evidence>
<organism evidence="5">
    <name type="scientific">Arundo donax</name>
    <name type="common">Giant reed</name>
    <name type="synonym">Donax arundinaceus</name>
    <dbReference type="NCBI Taxonomy" id="35708"/>
    <lineage>
        <taxon>Eukaryota</taxon>
        <taxon>Viridiplantae</taxon>
        <taxon>Streptophyta</taxon>
        <taxon>Embryophyta</taxon>
        <taxon>Tracheophyta</taxon>
        <taxon>Spermatophyta</taxon>
        <taxon>Magnoliopsida</taxon>
        <taxon>Liliopsida</taxon>
        <taxon>Poales</taxon>
        <taxon>Poaceae</taxon>
        <taxon>PACMAD clade</taxon>
        <taxon>Arundinoideae</taxon>
        <taxon>Arundineae</taxon>
        <taxon>Arundo</taxon>
    </lineage>
</organism>
<reference evidence="5" key="2">
    <citation type="journal article" date="2015" name="Data Brief">
        <title>Shoot transcriptome of the giant reed, Arundo donax.</title>
        <authorList>
            <person name="Barrero R.A."/>
            <person name="Guerrero F.D."/>
            <person name="Moolhuijzen P."/>
            <person name="Goolsby J.A."/>
            <person name="Tidwell J."/>
            <person name="Bellgard S.E."/>
            <person name="Bellgard M.I."/>
        </authorList>
    </citation>
    <scope>NUCLEOTIDE SEQUENCE</scope>
    <source>
        <tissue evidence="5">Shoot tissue taken approximately 20 cm above the soil surface</tissue>
    </source>
</reference>